<reference evidence="1" key="1">
    <citation type="submission" date="2021-06" db="EMBL/GenBank/DDBJ databases">
        <authorList>
            <person name="Kallberg Y."/>
            <person name="Tangrot J."/>
            <person name="Rosling A."/>
        </authorList>
    </citation>
    <scope>NUCLEOTIDE SEQUENCE</scope>
    <source>
        <strain evidence="1">IL203A</strain>
    </source>
</reference>
<protein>
    <submittedName>
        <fullName evidence="1">14346_t:CDS:1</fullName>
    </submittedName>
</protein>
<keyword evidence="2" id="KW-1185">Reference proteome</keyword>
<evidence type="ECO:0000313" key="1">
    <source>
        <dbReference type="EMBL" id="CAG8682303.1"/>
    </source>
</evidence>
<name>A0ACA9NXG4_9GLOM</name>
<organism evidence="1 2">
    <name type="scientific">Dentiscutata heterogama</name>
    <dbReference type="NCBI Taxonomy" id="1316150"/>
    <lineage>
        <taxon>Eukaryota</taxon>
        <taxon>Fungi</taxon>
        <taxon>Fungi incertae sedis</taxon>
        <taxon>Mucoromycota</taxon>
        <taxon>Glomeromycotina</taxon>
        <taxon>Glomeromycetes</taxon>
        <taxon>Diversisporales</taxon>
        <taxon>Gigasporaceae</taxon>
        <taxon>Dentiscutata</taxon>
    </lineage>
</organism>
<dbReference type="EMBL" id="CAJVPU010021691">
    <property type="protein sequence ID" value="CAG8682303.1"/>
    <property type="molecule type" value="Genomic_DNA"/>
</dbReference>
<proteinExistence type="predicted"/>
<sequence>DMVQKLGSAYGSYFSKVIMINNIHLIASSLKDRKPQCIIATASTTTMANEVERVVKGCVNSSLVKFTRPKIFYEYSCFKGAVDINNQVRDNMTSFHNVMRGSSWQLRVYAFLLGIAKANAFLIFKKWNKEANNTSHFDFRRLLADEMVSNIFSENEVLIPNTRMQKQKRETELSHKLLTFPKKQKSGK</sequence>
<feature type="non-terminal residue" evidence="1">
    <location>
        <position position="1"/>
    </location>
</feature>
<accession>A0ACA9NXG4</accession>
<comment type="caution">
    <text evidence="1">The sequence shown here is derived from an EMBL/GenBank/DDBJ whole genome shotgun (WGS) entry which is preliminary data.</text>
</comment>
<evidence type="ECO:0000313" key="2">
    <source>
        <dbReference type="Proteomes" id="UP000789702"/>
    </source>
</evidence>
<dbReference type="Proteomes" id="UP000789702">
    <property type="component" value="Unassembled WGS sequence"/>
</dbReference>
<feature type="non-terminal residue" evidence="1">
    <location>
        <position position="188"/>
    </location>
</feature>
<gene>
    <name evidence="1" type="ORF">DHETER_LOCUS10721</name>
</gene>